<keyword evidence="2" id="KW-1185">Reference proteome</keyword>
<dbReference type="OrthoDB" id="3403133at2"/>
<sequence>MAYRGRPGKLSNWWCATTGSHVVCGSLRVRGVALELDFDPGIAWIGGEPLELRWRGARGKRRWRPDFMVRTVSGTGHAVVVAPDKDDGPQWRENLEVLDEVAPASGWRIPVHHVPAKMRLENLELAGEYRKPVPVPAEEQEALEAAFCRERPMQRERWHVACRRGLLWIWRTGW</sequence>
<organism evidence="1 2">
    <name type="scientific">Streptomyces lydicus</name>
    <dbReference type="NCBI Taxonomy" id="47763"/>
    <lineage>
        <taxon>Bacteria</taxon>
        <taxon>Bacillati</taxon>
        <taxon>Actinomycetota</taxon>
        <taxon>Actinomycetes</taxon>
        <taxon>Kitasatosporales</taxon>
        <taxon>Streptomycetaceae</taxon>
        <taxon>Streptomyces</taxon>
    </lineage>
</organism>
<reference evidence="1 2" key="1">
    <citation type="submission" date="2016-09" db="EMBL/GenBank/DDBJ databases">
        <title>Complete genome sequencing of Streptomyces lydicus 103 and metabolic pathways analysis of antibiotic biosynthesis.</title>
        <authorList>
            <person name="Jia N."/>
            <person name="Ding M.-Z."/>
            <person name="Gao F."/>
            <person name="Yuan Y.-J."/>
        </authorList>
    </citation>
    <scope>NUCLEOTIDE SEQUENCE [LARGE SCALE GENOMIC DNA]</scope>
    <source>
        <strain evidence="1 2">103</strain>
    </source>
</reference>
<dbReference type="EMBL" id="CP017157">
    <property type="protein sequence ID" value="AOP48026.1"/>
    <property type="molecule type" value="Genomic_DNA"/>
</dbReference>
<protein>
    <submittedName>
        <fullName evidence="1">Uncharacterized protein</fullName>
    </submittedName>
</protein>
<dbReference type="Proteomes" id="UP000094094">
    <property type="component" value="Chromosome"/>
</dbReference>
<name>A0A1D7VMP7_9ACTN</name>
<evidence type="ECO:0000313" key="2">
    <source>
        <dbReference type="Proteomes" id="UP000094094"/>
    </source>
</evidence>
<evidence type="ECO:0000313" key="1">
    <source>
        <dbReference type="EMBL" id="AOP48026.1"/>
    </source>
</evidence>
<accession>A0A1D7VMP7</accession>
<proteinExistence type="predicted"/>
<dbReference type="AlphaFoldDB" id="A0A1D7VMP7"/>
<dbReference type="KEGG" id="slc:SL103_18930"/>
<gene>
    <name evidence="1" type="ORF">SL103_18930</name>
</gene>